<dbReference type="InterPro" id="IPR053139">
    <property type="entry name" value="Surface_bspA-like"/>
</dbReference>
<gene>
    <name evidence="2" type="ORF">BHV80_13470</name>
</gene>
<keyword evidence="1" id="KW-0732">Signal</keyword>
<feature type="chain" id="PRO_5011982134" description="Leucine-rich repeat protein" evidence="1">
    <location>
        <begin position="23"/>
        <end position="851"/>
    </location>
</feature>
<dbReference type="Proteomes" id="UP000186631">
    <property type="component" value="Unassembled WGS sequence"/>
</dbReference>
<accession>A0A1Q6IWF3</accession>
<evidence type="ECO:0000313" key="3">
    <source>
        <dbReference type="Proteomes" id="UP000186631"/>
    </source>
</evidence>
<dbReference type="EMBL" id="MNQV01000215">
    <property type="protein sequence ID" value="OKZ45220.1"/>
    <property type="molecule type" value="Genomic_DNA"/>
</dbReference>
<dbReference type="InterPro" id="IPR025049">
    <property type="entry name" value="Mfa-like_1"/>
</dbReference>
<feature type="signal peptide" evidence="1">
    <location>
        <begin position="1"/>
        <end position="22"/>
    </location>
</feature>
<dbReference type="InterPro" id="IPR042278">
    <property type="entry name" value="Mfa-like_1_N"/>
</dbReference>
<dbReference type="CDD" id="cd13120">
    <property type="entry name" value="BF2867_like_N"/>
    <property type="match status" value="1"/>
</dbReference>
<dbReference type="Pfam" id="PF13306">
    <property type="entry name" value="LRR_5"/>
    <property type="match status" value="1"/>
</dbReference>
<evidence type="ECO:0000256" key="1">
    <source>
        <dbReference type="SAM" id="SignalP"/>
    </source>
</evidence>
<evidence type="ECO:0000313" key="2">
    <source>
        <dbReference type="EMBL" id="OKZ45220.1"/>
    </source>
</evidence>
<dbReference type="PANTHER" id="PTHR45661:SF3">
    <property type="entry name" value="IG-LIKE DOMAIN-CONTAINING PROTEIN"/>
    <property type="match status" value="1"/>
</dbReference>
<dbReference type="CDD" id="cd13121">
    <property type="entry name" value="BF2867_like_C"/>
    <property type="match status" value="1"/>
</dbReference>
<reference evidence="2 3" key="1">
    <citation type="journal article" date="2016" name="Nat. Biotechnol.">
        <title>Measurement of bacterial replication rates in microbial communities.</title>
        <authorList>
            <person name="Brown C.T."/>
            <person name="Olm M.R."/>
            <person name="Thomas B.C."/>
            <person name="Banfield J.F."/>
        </authorList>
    </citation>
    <scope>NUCLEOTIDE SEQUENCE [LARGE SCALE GENOMIC DNA]</scope>
    <source>
        <strain evidence="2">42_262</strain>
    </source>
</reference>
<organism evidence="2 3">
    <name type="scientific">Phocaeicola vulgatus</name>
    <name type="common">Bacteroides vulgatus</name>
    <dbReference type="NCBI Taxonomy" id="821"/>
    <lineage>
        <taxon>Bacteria</taxon>
        <taxon>Pseudomonadati</taxon>
        <taxon>Bacteroidota</taxon>
        <taxon>Bacteroidia</taxon>
        <taxon>Bacteroidales</taxon>
        <taxon>Bacteroidaceae</taxon>
        <taxon>Phocaeicola</taxon>
    </lineage>
</organism>
<dbReference type="InterPro" id="IPR032675">
    <property type="entry name" value="LRR_dom_sf"/>
</dbReference>
<dbReference type="AlphaFoldDB" id="A0A1Q6IWF3"/>
<dbReference type="Gene3D" id="2.60.40.2630">
    <property type="match status" value="1"/>
</dbReference>
<proteinExistence type="predicted"/>
<dbReference type="Gene3D" id="3.80.10.10">
    <property type="entry name" value="Ribonuclease Inhibitor"/>
    <property type="match status" value="1"/>
</dbReference>
<dbReference type="PROSITE" id="PS51257">
    <property type="entry name" value="PROKAR_LIPOPROTEIN"/>
    <property type="match status" value="1"/>
</dbReference>
<comment type="caution">
    <text evidence="2">The sequence shown here is derived from an EMBL/GenBank/DDBJ whole genome shotgun (WGS) entry which is preliminary data.</text>
</comment>
<dbReference type="InterPro" id="IPR026906">
    <property type="entry name" value="LRR_5"/>
</dbReference>
<dbReference type="PANTHER" id="PTHR45661">
    <property type="entry name" value="SURFACE ANTIGEN"/>
    <property type="match status" value="1"/>
</dbReference>
<name>A0A1Q6IWF3_PHOVU</name>
<dbReference type="SUPFAM" id="SSF52058">
    <property type="entry name" value="L domain-like"/>
    <property type="match status" value="1"/>
</dbReference>
<dbReference type="Pfam" id="PF13149">
    <property type="entry name" value="Mfa_like_1"/>
    <property type="match status" value="1"/>
</dbReference>
<dbReference type="RefSeq" id="WP_216951304.1">
    <property type="nucleotide sequence ID" value="NZ_JAHPXN010000031.1"/>
</dbReference>
<sequence>MKATRYLFTFLVLATLALTACHNDDLPGGNTLPEGAVHITADIEGVQTRAPQLDADGAGSFEPADEWGMYTFTGDATSPTYSNQNIAYRAGNSNPLYWKDLSETEAVTFSAHYPRITNTMPDIDDPAAYLYMPQAWNHTDDLLHATATASKGKTVALTFKHLMHRLVINLAAGDGMTGTNLSSALINSVAKNGAPTMFASVEVNLLTGVVNYDRVDGSVILSNEGGTNADWKVAPQDLTAGAEWLRITVGEDVWYYHVPADLNTAEPGNQTRLESGKQLTLNLKLKKNSGTGDTEVELTGSNISGWDTQPEITDEVVIGGGTSGITTYEALHEALQTGGGSADAPTLITLGSDITIPAGGSNSSRTYINGSGYFKIDGGGHTLAWEAGSYYFLGNANTDADAVYIELTNIKLVQAPNLYSAVVGVWNGRITLGGNVILDGNGNMPVIVVSDEKAALELGDGCELSYAAGSSGCAKVVEGATLVLNGGKTADGAYINLNCILPVSTPLISVPKALTDDVHLKLYLVDIISIAGGTGGYQLTQADCDYLIVNPESMVSLYGGQSMEYDGNFKLYLDPADHQIKLCPKGFPPPTSGDIDMTSMTADEAQLTIRAALAAGYTEIKLTGELSKTGMGDGQLGAFAYNTKITKCDLSGVTGWGTSATLPGSAFAGCTALQEVVLPGDVQVIGEYAFFNCTALTTVNLPQVTRIDQYAFQVCTSLAELTLDNVEAIDLAAFYGCTSLETLKLPACTRFGNYIVTGCKALTRIETAVAGNFVDIDDDTSNIGNTSVFQNRAAHSGANAFDPANCDLVLNADKKPDGTALPKVHNGNEWAGKGGSGYLIQWKSITFAQQP</sequence>
<dbReference type="Gene3D" id="2.60.40.2620">
    <property type="entry name" value="Fimbrillin-like"/>
    <property type="match status" value="1"/>
</dbReference>
<protein>
    <recommendedName>
        <fullName evidence="4">Leucine-rich repeat protein</fullName>
    </recommendedName>
</protein>
<evidence type="ECO:0008006" key="4">
    <source>
        <dbReference type="Google" id="ProtNLM"/>
    </source>
</evidence>